<dbReference type="Proteomes" id="UP000434475">
    <property type="component" value="Unassembled WGS sequence"/>
</dbReference>
<dbReference type="AlphaFoldDB" id="A0A6I2R2J7"/>
<evidence type="ECO:0000313" key="2">
    <source>
        <dbReference type="Proteomes" id="UP000434475"/>
    </source>
</evidence>
<dbReference type="EMBL" id="WKPR01000007">
    <property type="protein sequence ID" value="MSB19693.1"/>
    <property type="molecule type" value="Genomic_DNA"/>
</dbReference>
<accession>A0A6I2R2J7</accession>
<evidence type="ECO:0000313" key="1">
    <source>
        <dbReference type="EMBL" id="MSB19693.1"/>
    </source>
</evidence>
<gene>
    <name evidence="1" type="ORF">GKE97_09195</name>
</gene>
<organism evidence="1 2">
    <name type="scientific">Flavonifractor plautii</name>
    <name type="common">Fusobacterium plautii</name>
    <dbReference type="NCBI Taxonomy" id="292800"/>
    <lineage>
        <taxon>Bacteria</taxon>
        <taxon>Bacillati</taxon>
        <taxon>Bacillota</taxon>
        <taxon>Clostridia</taxon>
        <taxon>Eubacteriales</taxon>
        <taxon>Oscillospiraceae</taxon>
        <taxon>Flavonifractor</taxon>
    </lineage>
</organism>
<name>A0A6I2R2J7_FLAPL</name>
<reference evidence="1 2" key="1">
    <citation type="journal article" date="2019" name="Nat. Med.">
        <title>A library of human gut bacterial isolates paired with longitudinal multiomics data enables mechanistic microbiome research.</title>
        <authorList>
            <person name="Poyet M."/>
            <person name="Groussin M."/>
            <person name="Gibbons S.M."/>
            <person name="Avila-Pacheco J."/>
            <person name="Jiang X."/>
            <person name="Kearney S.M."/>
            <person name="Perrotta A.R."/>
            <person name="Berdy B."/>
            <person name="Zhao S."/>
            <person name="Lieberman T.D."/>
            <person name="Swanson P.K."/>
            <person name="Smith M."/>
            <person name="Roesemann S."/>
            <person name="Alexander J.E."/>
            <person name="Rich S.A."/>
            <person name="Livny J."/>
            <person name="Vlamakis H."/>
            <person name="Clish C."/>
            <person name="Bullock K."/>
            <person name="Deik A."/>
            <person name="Scott J."/>
            <person name="Pierce K.A."/>
            <person name="Xavier R.J."/>
            <person name="Alm E.J."/>
        </authorList>
    </citation>
    <scope>NUCLEOTIDE SEQUENCE [LARGE SCALE GENOMIC DNA]</scope>
    <source>
        <strain evidence="1 2">BIOML-A2</strain>
    </source>
</reference>
<protein>
    <submittedName>
        <fullName evidence="1">Uncharacterized protein</fullName>
    </submittedName>
</protein>
<proteinExistence type="predicted"/>
<dbReference type="RefSeq" id="WP_172697571.1">
    <property type="nucleotide sequence ID" value="NZ_WKPR01000007.1"/>
</dbReference>
<comment type="caution">
    <text evidence="1">The sequence shown here is derived from an EMBL/GenBank/DDBJ whole genome shotgun (WGS) entry which is preliminary data.</text>
</comment>
<sequence>MERNKYELQREVLARKYETILKDFEDTNDDRRIAWNCYQQIIAACEAMRDSGMENNFICCAVNKSIREQESKIDEIITRFTGKVYKGVRWLDVREELKCDRFTCGYVDCVISMMVSKGAARRFLREQLYDMRNELTKEHYLSMYEYIDKATGQGGGDGTEDDYSS</sequence>